<dbReference type="Proteomes" id="UP000324222">
    <property type="component" value="Unassembled WGS sequence"/>
</dbReference>
<sequence>MEADIPLDFKGKLLRPTSRLQEGIGNILLSTALLRNTTHGEHGLGVQHGEVCQEVLCEPQGLAQDFMVRMILGGVFEQVLEKVMKN</sequence>
<evidence type="ECO:0000313" key="1">
    <source>
        <dbReference type="EMBL" id="MPC36046.1"/>
    </source>
</evidence>
<evidence type="ECO:0000313" key="2">
    <source>
        <dbReference type="Proteomes" id="UP000324222"/>
    </source>
</evidence>
<accession>A0A5B7ES36</accession>
<dbReference type="AlphaFoldDB" id="A0A5B7ES36"/>
<proteinExistence type="predicted"/>
<name>A0A5B7ES36_PORTR</name>
<keyword evidence="2" id="KW-1185">Reference proteome</keyword>
<gene>
    <name evidence="1" type="ORF">E2C01_029491</name>
</gene>
<organism evidence="1 2">
    <name type="scientific">Portunus trituberculatus</name>
    <name type="common">Swimming crab</name>
    <name type="synonym">Neptunus trituberculatus</name>
    <dbReference type="NCBI Taxonomy" id="210409"/>
    <lineage>
        <taxon>Eukaryota</taxon>
        <taxon>Metazoa</taxon>
        <taxon>Ecdysozoa</taxon>
        <taxon>Arthropoda</taxon>
        <taxon>Crustacea</taxon>
        <taxon>Multicrustacea</taxon>
        <taxon>Malacostraca</taxon>
        <taxon>Eumalacostraca</taxon>
        <taxon>Eucarida</taxon>
        <taxon>Decapoda</taxon>
        <taxon>Pleocyemata</taxon>
        <taxon>Brachyura</taxon>
        <taxon>Eubrachyura</taxon>
        <taxon>Portunoidea</taxon>
        <taxon>Portunidae</taxon>
        <taxon>Portuninae</taxon>
        <taxon>Portunus</taxon>
    </lineage>
</organism>
<dbReference type="EMBL" id="VSRR010003415">
    <property type="protein sequence ID" value="MPC36046.1"/>
    <property type="molecule type" value="Genomic_DNA"/>
</dbReference>
<protein>
    <submittedName>
        <fullName evidence="1">Uncharacterized protein</fullName>
    </submittedName>
</protein>
<comment type="caution">
    <text evidence="1">The sequence shown here is derived from an EMBL/GenBank/DDBJ whole genome shotgun (WGS) entry which is preliminary data.</text>
</comment>
<reference evidence="1 2" key="1">
    <citation type="submission" date="2019-05" db="EMBL/GenBank/DDBJ databases">
        <title>Another draft genome of Portunus trituberculatus and its Hox gene families provides insights of decapod evolution.</title>
        <authorList>
            <person name="Jeong J.-H."/>
            <person name="Song I."/>
            <person name="Kim S."/>
            <person name="Choi T."/>
            <person name="Kim D."/>
            <person name="Ryu S."/>
            <person name="Kim W."/>
        </authorList>
    </citation>
    <scope>NUCLEOTIDE SEQUENCE [LARGE SCALE GENOMIC DNA]</scope>
    <source>
        <tissue evidence="1">Muscle</tissue>
    </source>
</reference>